<keyword evidence="8" id="KW-0808">Transferase</keyword>
<dbReference type="PROSITE" id="PS50011">
    <property type="entry name" value="PROTEIN_KINASE_DOM"/>
    <property type="match status" value="1"/>
</dbReference>
<keyword evidence="9" id="KW-0479">Metal-binding</keyword>
<reference evidence="25" key="2">
    <citation type="submission" date="2025-09" db="UniProtKB">
        <authorList>
            <consortium name="Ensembl"/>
        </authorList>
    </citation>
    <scope>IDENTIFICATION</scope>
</reference>
<dbReference type="PANTHER" id="PTHR44899:SF8">
    <property type="entry name" value="NIMA-RELATED KINASE 11"/>
    <property type="match status" value="1"/>
</dbReference>
<dbReference type="EC" id="2.7.11.1" evidence="5"/>
<keyword evidence="12" id="KW-0067">ATP-binding</keyword>
<evidence type="ECO:0000256" key="22">
    <source>
        <dbReference type="ARBA" id="ARBA00075647"/>
    </source>
</evidence>
<evidence type="ECO:0000256" key="13">
    <source>
        <dbReference type="ARBA" id="ARBA00022842"/>
    </source>
</evidence>
<dbReference type="SUPFAM" id="SSF56112">
    <property type="entry name" value="Protein kinase-like (PK-like)"/>
    <property type="match status" value="1"/>
</dbReference>
<evidence type="ECO:0000313" key="26">
    <source>
        <dbReference type="Proteomes" id="UP000694522"/>
    </source>
</evidence>
<keyword evidence="6" id="KW-0723">Serine/threonine-protein kinase</keyword>
<keyword evidence="26" id="KW-1185">Reference proteome</keyword>
<comment type="similarity">
    <text evidence="4">Belongs to the protein kinase superfamily. NEK Ser/Thr protein kinase family. NIMA subfamily.</text>
</comment>
<dbReference type="InterPro" id="IPR011009">
    <property type="entry name" value="Kinase-like_dom_sf"/>
</dbReference>
<comment type="subcellular location">
    <subcellularLocation>
        <location evidence="3">Nucleus</location>
        <location evidence="3">Nucleolus</location>
    </subcellularLocation>
</comment>
<comment type="cofactor">
    <cofactor evidence="1">
        <name>Mn(2+)</name>
        <dbReference type="ChEBI" id="CHEBI:29035"/>
    </cofactor>
</comment>
<evidence type="ECO:0000256" key="14">
    <source>
        <dbReference type="ARBA" id="ARBA00023054"/>
    </source>
</evidence>
<feature type="domain" description="Protein kinase" evidence="24">
    <location>
        <begin position="29"/>
        <end position="374"/>
    </location>
</feature>
<keyword evidence="11" id="KW-0418">Kinase</keyword>
<evidence type="ECO:0000259" key="24">
    <source>
        <dbReference type="PROSITE" id="PS50011"/>
    </source>
</evidence>
<dbReference type="GO" id="GO:0005524">
    <property type="term" value="F:ATP binding"/>
    <property type="evidence" value="ECO:0007669"/>
    <property type="project" value="UniProtKB-KW"/>
</dbReference>
<comment type="catalytic activity">
    <reaction evidence="19">
        <text>L-seryl-[protein] + ATP = O-phospho-L-seryl-[protein] + ADP + H(+)</text>
        <dbReference type="Rhea" id="RHEA:17989"/>
        <dbReference type="Rhea" id="RHEA-COMP:9863"/>
        <dbReference type="Rhea" id="RHEA-COMP:11604"/>
        <dbReference type="ChEBI" id="CHEBI:15378"/>
        <dbReference type="ChEBI" id="CHEBI:29999"/>
        <dbReference type="ChEBI" id="CHEBI:30616"/>
        <dbReference type="ChEBI" id="CHEBI:83421"/>
        <dbReference type="ChEBI" id="CHEBI:456216"/>
        <dbReference type="EC" id="2.7.11.1"/>
    </reaction>
</comment>
<dbReference type="SMART" id="SM00220">
    <property type="entry name" value="S_TKc"/>
    <property type="match status" value="1"/>
</dbReference>
<evidence type="ECO:0000256" key="16">
    <source>
        <dbReference type="ARBA" id="ARBA00023242"/>
    </source>
</evidence>
<evidence type="ECO:0000256" key="12">
    <source>
        <dbReference type="ARBA" id="ARBA00022840"/>
    </source>
</evidence>
<dbReference type="FunFam" id="3.30.200.20:FF:000332">
    <property type="entry name" value="NIMA related kinase 11"/>
    <property type="match status" value="1"/>
</dbReference>
<dbReference type="InterPro" id="IPR051131">
    <property type="entry name" value="NEK_Ser/Thr_kinase_NIMA"/>
</dbReference>
<dbReference type="Gene3D" id="1.10.510.10">
    <property type="entry name" value="Transferase(Phosphotransferase) domain 1"/>
    <property type="match status" value="1"/>
</dbReference>
<sequence>MLKFQETAKHGSVARLSSAHSDAVIARRYTIQRKLGNGSFGSVYLVSDRKAKQGEELKVLKAISVGDLKPNETVEANLEAQLLSKLDHPAIVKFHASFVERDGFCIITEYCEGGDLDFKIQEYRESGKMFTQRQILDWFIQLLLGVNYMHERRILHRDLKTKNIFLKNNLLKIGDFGVSRLLMGSCDLATTLTGTPYYMSPEALKHQGYNTKSDIWQRKVHLQTLQDLSEVRKMTPRERMRLRKLNAADEKAKKLKQLAEEKYQENIKKMQEFRSRNFQQLNVDVLCVSNGLLLWKPCLCAFGVQHFSVSHMLSLALEAESCPETNHLEPLVCICLRLLLLVLMQSRGNNTCFHTRLAVDQMVRQIHHEKESWFVMTAMAMLPHDFTVVRFLPLALSITNNRKEIPQETLVSCTVGQIGCISGKNQSAIGKLGAEVFEAVYSYLKQARQQNASEEEIRRHLEKMVSRASDCFEVDQLLYFEEQLQASESHLQLEKVCQ</sequence>
<evidence type="ECO:0000256" key="21">
    <source>
        <dbReference type="ARBA" id="ARBA00073378"/>
    </source>
</evidence>
<evidence type="ECO:0000256" key="9">
    <source>
        <dbReference type="ARBA" id="ARBA00022723"/>
    </source>
</evidence>
<evidence type="ECO:0000256" key="15">
    <source>
        <dbReference type="ARBA" id="ARBA00023211"/>
    </source>
</evidence>
<evidence type="ECO:0000256" key="1">
    <source>
        <dbReference type="ARBA" id="ARBA00001936"/>
    </source>
</evidence>
<comment type="function">
    <text evidence="20">Protein kinase which plays an important role in the G2/M checkpoint response to DNA damage. Controls degradation of CDC25A by directly phosphorylating it on residues whose phosphorylation is required for BTRC-mediated polyubiquitination and degradation.</text>
</comment>
<dbReference type="Pfam" id="PF00069">
    <property type="entry name" value="Pkinase"/>
    <property type="match status" value="1"/>
</dbReference>
<keyword evidence="14 23" id="KW-0175">Coiled coil</keyword>
<dbReference type="FunFam" id="1.10.510.10:FF:001566">
    <property type="entry name" value="Protein_kinase_-_putative"/>
    <property type="match status" value="1"/>
</dbReference>
<evidence type="ECO:0000256" key="8">
    <source>
        <dbReference type="ARBA" id="ARBA00022679"/>
    </source>
</evidence>
<dbReference type="GO" id="GO:0005730">
    <property type="term" value="C:nucleolus"/>
    <property type="evidence" value="ECO:0007669"/>
    <property type="project" value="UniProtKB-SubCell"/>
</dbReference>
<dbReference type="PANTHER" id="PTHR44899">
    <property type="entry name" value="CAMK FAMILY PROTEIN KINASE"/>
    <property type="match status" value="1"/>
</dbReference>
<evidence type="ECO:0000256" key="5">
    <source>
        <dbReference type="ARBA" id="ARBA00012513"/>
    </source>
</evidence>
<keyword evidence="13" id="KW-0460">Magnesium</keyword>
<keyword evidence="17" id="KW-0131">Cell cycle</keyword>
<protein>
    <recommendedName>
        <fullName evidence="21">Serine/threonine-protein kinase Nek11</fullName>
        <ecNumber evidence="5">2.7.11.1</ecNumber>
    </recommendedName>
    <alternativeName>
        <fullName evidence="22">Never in mitosis A-related kinase 11</fullName>
    </alternativeName>
</protein>
<accession>A0A8B9J392</accession>
<dbReference type="GO" id="GO:0004674">
    <property type="term" value="F:protein serine/threonine kinase activity"/>
    <property type="evidence" value="ECO:0007669"/>
    <property type="project" value="UniProtKB-KW"/>
</dbReference>
<evidence type="ECO:0000256" key="3">
    <source>
        <dbReference type="ARBA" id="ARBA00004604"/>
    </source>
</evidence>
<comment type="catalytic activity">
    <reaction evidence="18">
        <text>L-threonyl-[protein] + ATP = O-phospho-L-threonyl-[protein] + ADP + H(+)</text>
        <dbReference type="Rhea" id="RHEA:46608"/>
        <dbReference type="Rhea" id="RHEA-COMP:11060"/>
        <dbReference type="Rhea" id="RHEA-COMP:11605"/>
        <dbReference type="ChEBI" id="CHEBI:15378"/>
        <dbReference type="ChEBI" id="CHEBI:30013"/>
        <dbReference type="ChEBI" id="CHEBI:30616"/>
        <dbReference type="ChEBI" id="CHEBI:61977"/>
        <dbReference type="ChEBI" id="CHEBI:456216"/>
        <dbReference type="EC" id="2.7.11.1"/>
    </reaction>
</comment>
<evidence type="ECO:0000256" key="2">
    <source>
        <dbReference type="ARBA" id="ARBA00001946"/>
    </source>
</evidence>
<evidence type="ECO:0000256" key="20">
    <source>
        <dbReference type="ARBA" id="ARBA00055453"/>
    </source>
</evidence>
<evidence type="ECO:0000256" key="4">
    <source>
        <dbReference type="ARBA" id="ARBA00010886"/>
    </source>
</evidence>
<dbReference type="GO" id="GO:0046872">
    <property type="term" value="F:metal ion binding"/>
    <property type="evidence" value="ECO:0007669"/>
    <property type="project" value="UniProtKB-KW"/>
</dbReference>
<dbReference type="Ensembl" id="ENSACOT00000026311.1">
    <property type="protein sequence ID" value="ENSACOP00000025446.1"/>
    <property type="gene ID" value="ENSACOG00000017046.1"/>
</dbReference>
<keyword evidence="10" id="KW-0547">Nucleotide-binding</keyword>
<organism evidence="25 26">
    <name type="scientific">Amazona collaria</name>
    <name type="common">yellow-billed parrot</name>
    <dbReference type="NCBI Taxonomy" id="241587"/>
    <lineage>
        <taxon>Eukaryota</taxon>
        <taxon>Metazoa</taxon>
        <taxon>Chordata</taxon>
        <taxon>Craniata</taxon>
        <taxon>Vertebrata</taxon>
        <taxon>Euteleostomi</taxon>
        <taxon>Archelosauria</taxon>
        <taxon>Archosauria</taxon>
        <taxon>Dinosauria</taxon>
        <taxon>Saurischia</taxon>
        <taxon>Theropoda</taxon>
        <taxon>Coelurosauria</taxon>
        <taxon>Aves</taxon>
        <taxon>Neognathae</taxon>
        <taxon>Neoaves</taxon>
        <taxon>Telluraves</taxon>
        <taxon>Australaves</taxon>
        <taxon>Psittaciformes</taxon>
        <taxon>Psittacidae</taxon>
        <taxon>Amazona</taxon>
    </lineage>
</organism>
<dbReference type="InterPro" id="IPR000719">
    <property type="entry name" value="Prot_kinase_dom"/>
</dbReference>
<evidence type="ECO:0000256" key="11">
    <source>
        <dbReference type="ARBA" id="ARBA00022777"/>
    </source>
</evidence>
<reference evidence="25" key="1">
    <citation type="submission" date="2025-08" db="UniProtKB">
        <authorList>
            <consortium name="Ensembl"/>
        </authorList>
    </citation>
    <scope>IDENTIFICATION</scope>
</reference>
<evidence type="ECO:0000256" key="10">
    <source>
        <dbReference type="ARBA" id="ARBA00022741"/>
    </source>
</evidence>
<comment type="cofactor">
    <cofactor evidence="2">
        <name>Mg(2+)</name>
        <dbReference type="ChEBI" id="CHEBI:18420"/>
    </cofactor>
</comment>
<dbReference type="Proteomes" id="UP000694522">
    <property type="component" value="Unplaced"/>
</dbReference>
<dbReference type="AlphaFoldDB" id="A0A8B9J392"/>
<dbReference type="PROSITE" id="PS00108">
    <property type="entry name" value="PROTEIN_KINASE_ST"/>
    <property type="match status" value="1"/>
</dbReference>
<name>A0A8B9J392_9PSIT</name>
<evidence type="ECO:0000256" key="23">
    <source>
        <dbReference type="SAM" id="Coils"/>
    </source>
</evidence>
<proteinExistence type="inferred from homology"/>
<evidence type="ECO:0000313" key="25">
    <source>
        <dbReference type="Ensembl" id="ENSACOP00000025446.1"/>
    </source>
</evidence>
<keyword evidence="15" id="KW-0464">Manganese</keyword>
<evidence type="ECO:0000256" key="18">
    <source>
        <dbReference type="ARBA" id="ARBA00047899"/>
    </source>
</evidence>
<evidence type="ECO:0000256" key="17">
    <source>
        <dbReference type="ARBA" id="ARBA00023306"/>
    </source>
</evidence>
<evidence type="ECO:0000256" key="6">
    <source>
        <dbReference type="ARBA" id="ARBA00022527"/>
    </source>
</evidence>
<keyword evidence="16" id="KW-0539">Nucleus</keyword>
<feature type="coiled-coil region" evidence="23">
    <location>
        <begin position="242"/>
        <end position="276"/>
    </location>
</feature>
<keyword evidence="7" id="KW-0597">Phosphoprotein</keyword>
<evidence type="ECO:0000256" key="19">
    <source>
        <dbReference type="ARBA" id="ARBA00048679"/>
    </source>
</evidence>
<dbReference type="InterPro" id="IPR008271">
    <property type="entry name" value="Ser/Thr_kinase_AS"/>
</dbReference>
<evidence type="ECO:0000256" key="7">
    <source>
        <dbReference type="ARBA" id="ARBA00022553"/>
    </source>
</evidence>